<name>A0A0F9JXN1_9ZZZZ</name>
<comment type="caution">
    <text evidence="2">The sequence shown here is derived from an EMBL/GenBank/DDBJ whole genome shotgun (WGS) entry which is preliminary data.</text>
</comment>
<keyword evidence="1" id="KW-0812">Transmembrane</keyword>
<dbReference type="EMBL" id="LAZR01016628">
    <property type="protein sequence ID" value="KKM03678.1"/>
    <property type="molecule type" value="Genomic_DNA"/>
</dbReference>
<gene>
    <name evidence="2" type="ORF">LCGC14_1771980</name>
</gene>
<evidence type="ECO:0000256" key="1">
    <source>
        <dbReference type="SAM" id="Phobius"/>
    </source>
</evidence>
<keyword evidence="1" id="KW-1133">Transmembrane helix</keyword>
<protein>
    <submittedName>
        <fullName evidence="2">Uncharacterized protein</fullName>
    </submittedName>
</protein>
<organism evidence="2">
    <name type="scientific">marine sediment metagenome</name>
    <dbReference type="NCBI Taxonomy" id="412755"/>
    <lineage>
        <taxon>unclassified sequences</taxon>
        <taxon>metagenomes</taxon>
        <taxon>ecological metagenomes</taxon>
    </lineage>
</organism>
<accession>A0A0F9JXN1</accession>
<feature type="non-terminal residue" evidence="2">
    <location>
        <position position="1"/>
    </location>
</feature>
<keyword evidence="1" id="KW-0472">Membrane</keyword>
<reference evidence="2" key="1">
    <citation type="journal article" date="2015" name="Nature">
        <title>Complex archaea that bridge the gap between prokaryotes and eukaryotes.</title>
        <authorList>
            <person name="Spang A."/>
            <person name="Saw J.H."/>
            <person name="Jorgensen S.L."/>
            <person name="Zaremba-Niedzwiedzka K."/>
            <person name="Martijn J."/>
            <person name="Lind A.E."/>
            <person name="van Eijk R."/>
            <person name="Schleper C."/>
            <person name="Guy L."/>
            <person name="Ettema T.J."/>
        </authorList>
    </citation>
    <scope>NUCLEOTIDE SEQUENCE</scope>
</reference>
<proteinExistence type="predicted"/>
<sequence length="300" mass="33223">KEVNYWKWIAIGFVGILVFTQLFDININSRFGSGRGLQANIVQNQDSVDLEKAVLPSGGVTLPVRWGDLGKQMIEAGVIDQEKFESLYARRGGLDEDAEKLLYGTNNGKLRIDEQNSGFLLNLLWAFGLANQNGILEEGPIQDLKYGGDVSRFASTGGWSLAKGDVMNHYSKHPFIVLTTEQQNLVERVSQNIYRPCCGNSTYFPDCNHGMAMLGLLELLASQGIGEKEMYEVALQVNSYWFPDTYLTIAKYFEKRGVEWGDVNPKEILGSAYSSAQGYRQILAEVVPPQSRNSGGGCGI</sequence>
<dbReference type="AlphaFoldDB" id="A0A0F9JXN1"/>
<evidence type="ECO:0000313" key="2">
    <source>
        <dbReference type="EMBL" id="KKM03678.1"/>
    </source>
</evidence>
<feature type="transmembrane region" description="Helical" evidence="1">
    <location>
        <begin position="6"/>
        <end position="25"/>
    </location>
</feature>